<dbReference type="Proteomes" id="UP001303587">
    <property type="component" value="Chromosome"/>
</dbReference>
<name>A0AA96ZVS4_9EURY</name>
<evidence type="ECO:0000256" key="1">
    <source>
        <dbReference type="SAM" id="Phobius"/>
    </source>
</evidence>
<dbReference type="AlphaFoldDB" id="A0AA96ZVS4"/>
<keyword evidence="1" id="KW-1133">Transmembrane helix</keyword>
<proteinExistence type="predicted"/>
<keyword evidence="1" id="KW-0812">Transmembrane</keyword>
<dbReference type="GeneID" id="89229816"/>
<gene>
    <name evidence="2" type="ORF">MsAc7_07040</name>
</gene>
<sequence length="235" mass="26092">MKTVSLFGKEYPVSQVIAGAILIYFWGLKGLLKLPLPDIIPDSMVSWVTWAALGFFVSFSFLPDNSAELLYLTAKLRSKKIICNYGVFSWDGSSYQVTAGGMEYSVFYEGVNAFGIVERGNKVFICPTDLISFAGYNRLIKADLKETVSVPVGLERFLSGIDYCLYGVLPNTEFGYVSAKAEHMEDLLKTLYERNQALTEANAGYMKMLMDAGTINKMNGSELDFLFEKELGGDS</sequence>
<keyword evidence="1" id="KW-0472">Membrane</keyword>
<dbReference type="EMBL" id="CP131060">
    <property type="protein sequence ID" value="WNY25162.1"/>
    <property type="molecule type" value="Genomic_DNA"/>
</dbReference>
<evidence type="ECO:0000313" key="3">
    <source>
        <dbReference type="Proteomes" id="UP001303587"/>
    </source>
</evidence>
<evidence type="ECO:0000313" key="2">
    <source>
        <dbReference type="EMBL" id="WNY25162.1"/>
    </source>
</evidence>
<keyword evidence="3" id="KW-1185">Reference proteome</keyword>
<feature type="transmembrane region" description="Helical" evidence="1">
    <location>
        <begin position="44"/>
        <end position="62"/>
    </location>
</feature>
<feature type="transmembrane region" description="Helical" evidence="1">
    <location>
        <begin position="12"/>
        <end position="32"/>
    </location>
</feature>
<dbReference type="RefSeq" id="WP_338103200.1">
    <property type="nucleotide sequence ID" value="NZ_CP131060.1"/>
</dbReference>
<reference evidence="2 3" key="1">
    <citation type="submission" date="2023-07" db="EMBL/GenBank/DDBJ databases">
        <title>Closed genoem sequence of Methanosarcinaceae archaeon Ac7.</title>
        <authorList>
            <person name="Poehlein A."/>
            <person name="Protasov E."/>
            <person name="Platt K."/>
            <person name="Reeh H."/>
            <person name="Daniel R."/>
            <person name="Brune A."/>
        </authorList>
    </citation>
    <scope>NUCLEOTIDE SEQUENCE [LARGE SCALE GENOMIC DNA]</scope>
    <source>
        <strain evidence="2 3">Ac7</strain>
    </source>
</reference>
<protein>
    <submittedName>
        <fullName evidence="2">Uncharacterized protein</fullName>
    </submittedName>
</protein>
<accession>A0AA96ZVS4</accession>
<organism evidence="2 3">
    <name type="scientific">Methanolapillus millepedarum</name>
    <dbReference type="NCBI Taxonomy" id="3028296"/>
    <lineage>
        <taxon>Archaea</taxon>
        <taxon>Methanobacteriati</taxon>
        <taxon>Methanobacteriota</taxon>
        <taxon>Stenosarchaea group</taxon>
        <taxon>Methanomicrobia</taxon>
        <taxon>Methanosarcinales</taxon>
        <taxon>Methanosarcinaceae</taxon>
        <taxon>Methanolapillus</taxon>
    </lineage>
</organism>